<sequence length="389" mass="43828">MKVLILHNDLRVYWKGRIKYLRQFLAQHGITLYAIELFGKGSPYSFDPLDSDNCLFPDKKYTDLTRAEITNTLFGKLDEINPDVIIGGSIVFYSGALGLRWCKQQGKKFIMFDDGKPSNIKRNAFVQFIKDAITTQSDALWLPSKDYDAEYDGVFKDPLFFHGYNTIDNQLFKIDGDKTFDHKSLICVARFVEIKNLENLLRAWQVIEQQNDTYKLSLIGSGPLHDKLVNLTTELGLKRVDFLGIIPNGDIPAYLFNADAFVLASFAESWGLVVNEAMAAGLPLLLSNKINASVALLTEGENGFVFSPDDVENIASQIMKFINLDQSAKKAMSKRSLEIINAMNYENMGVELLAVLNKMATQKSKKATFPGSLFLRYWSGSYNTAGWNK</sequence>
<dbReference type="PANTHER" id="PTHR45947:SF3">
    <property type="entry name" value="SULFOQUINOVOSYL TRANSFERASE SQD2"/>
    <property type="match status" value="1"/>
</dbReference>
<accession>A0ABW5XRT0</accession>
<feature type="domain" description="Glycosyl transferase family 1" evidence="1">
    <location>
        <begin position="182"/>
        <end position="330"/>
    </location>
</feature>
<keyword evidence="2" id="KW-0808">Transferase</keyword>
<dbReference type="EMBL" id="JBHUON010000021">
    <property type="protein sequence ID" value="MFD2866135.1"/>
    <property type="molecule type" value="Genomic_DNA"/>
</dbReference>
<keyword evidence="3" id="KW-1185">Reference proteome</keyword>
<evidence type="ECO:0000259" key="1">
    <source>
        <dbReference type="Pfam" id="PF00534"/>
    </source>
</evidence>
<name>A0ABW5XRT0_9SPHI</name>
<protein>
    <submittedName>
        <fullName evidence="2">Glycosyltransferase family 4 protein</fullName>
        <ecNumber evidence="2">2.4.-.-</ecNumber>
    </submittedName>
</protein>
<dbReference type="InterPro" id="IPR050194">
    <property type="entry name" value="Glycosyltransferase_grp1"/>
</dbReference>
<dbReference type="InterPro" id="IPR001296">
    <property type="entry name" value="Glyco_trans_1"/>
</dbReference>
<dbReference type="RefSeq" id="WP_377129502.1">
    <property type="nucleotide sequence ID" value="NZ_JBHUON010000021.1"/>
</dbReference>
<dbReference type="GO" id="GO:0016757">
    <property type="term" value="F:glycosyltransferase activity"/>
    <property type="evidence" value="ECO:0007669"/>
    <property type="project" value="UniProtKB-KW"/>
</dbReference>
<reference evidence="3" key="1">
    <citation type="journal article" date="2019" name="Int. J. Syst. Evol. Microbiol.">
        <title>The Global Catalogue of Microorganisms (GCM) 10K type strain sequencing project: providing services to taxonomists for standard genome sequencing and annotation.</title>
        <authorList>
            <consortium name="The Broad Institute Genomics Platform"/>
            <consortium name="The Broad Institute Genome Sequencing Center for Infectious Disease"/>
            <person name="Wu L."/>
            <person name="Ma J."/>
        </authorList>
    </citation>
    <scope>NUCLEOTIDE SEQUENCE [LARGE SCALE GENOMIC DNA]</scope>
    <source>
        <strain evidence="3">KCTC 52232</strain>
    </source>
</reference>
<keyword evidence="2" id="KW-0328">Glycosyltransferase</keyword>
<proteinExistence type="predicted"/>
<dbReference type="EC" id="2.4.-.-" evidence="2"/>
<evidence type="ECO:0000313" key="3">
    <source>
        <dbReference type="Proteomes" id="UP001597601"/>
    </source>
</evidence>
<dbReference type="Pfam" id="PF00534">
    <property type="entry name" value="Glycos_transf_1"/>
    <property type="match status" value="1"/>
</dbReference>
<dbReference type="Gene3D" id="3.40.50.2000">
    <property type="entry name" value="Glycogen Phosphorylase B"/>
    <property type="match status" value="2"/>
</dbReference>
<dbReference type="Proteomes" id="UP001597601">
    <property type="component" value="Unassembled WGS sequence"/>
</dbReference>
<dbReference type="SUPFAM" id="SSF53756">
    <property type="entry name" value="UDP-Glycosyltransferase/glycogen phosphorylase"/>
    <property type="match status" value="1"/>
</dbReference>
<gene>
    <name evidence="2" type="ORF">ACFSYC_15670</name>
</gene>
<evidence type="ECO:0000313" key="2">
    <source>
        <dbReference type="EMBL" id="MFD2866135.1"/>
    </source>
</evidence>
<comment type="caution">
    <text evidence="2">The sequence shown here is derived from an EMBL/GenBank/DDBJ whole genome shotgun (WGS) entry which is preliminary data.</text>
</comment>
<organism evidence="2 3">
    <name type="scientific">Mucilaginibacter antarcticus</name>
    <dbReference type="NCBI Taxonomy" id="1855725"/>
    <lineage>
        <taxon>Bacteria</taxon>
        <taxon>Pseudomonadati</taxon>
        <taxon>Bacteroidota</taxon>
        <taxon>Sphingobacteriia</taxon>
        <taxon>Sphingobacteriales</taxon>
        <taxon>Sphingobacteriaceae</taxon>
        <taxon>Mucilaginibacter</taxon>
    </lineage>
</organism>
<dbReference type="PANTHER" id="PTHR45947">
    <property type="entry name" value="SULFOQUINOVOSYL TRANSFERASE SQD2"/>
    <property type="match status" value="1"/>
</dbReference>
<dbReference type="CDD" id="cd03801">
    <property type="entry name" value="GT4_PimA-like"/>
    <property type="match status" value="1"/>
</dbReference>